<evidence type="ECO:0000256" key="1">
    <source>
        <dbReference type="SAM" id="Phobius"/>
    </source>
</evidence>
<dbReference type="AlphaFoldDB" id="A0A835U9Y6"/>
<accession>A0A835U9Y6</accession>
<proteinExistence type="predicted"/>
<sequence>MARAGVELREGVLDVDVWGGGGLRGDEAGLFLGAEVEAEEPAAALVAMASWRSRRRAARTTTIWVEQSALLFAAGAASTVTAVLFGLIATILAGGLAAGDG</sequence>
<comment type="caution">
    <text evidence="2">The sequence shown here is derived from an EMBL/GenBank/DDBJ whole genome shotgun (WGS) entry which is preliminary data.</text>
</comment>
<dbReference type="Proteomes" id="UP000639772">
    <property type="component" value="Unassembled WGS sequence"/>
</dbReference>
<feature type="transmembrane region" description="Helical" evidence="1">
    <location>
        <begin position="69"/>
        <end position="98"/>
    </location>
</feature>
<keyword evidence="1" id="KW-1133">Transmembrane helix</keyword>
<protein>
    <submittedName>
        <fullName evidence="2">Uncharacterized protein</fullName>
    </submittedName>
</protein>
<keyword evidence="1" id="KW-0812">Transmembrane</keyword>
<evidence type="ECO:0000313" key="3">
    <source>
        <dbReference type="Proteomes" id="UP000639772"/>
    </source>
</evidence>
<name>A0A835U9Y6_VANPL</name>
<keyword evidence="1" id="KW-0472">Membrane</keyword>
<dbReference type="EMBL" id="JADCNM010000014">
    <property type="protein sequence ID" value="KAG0453430.1"/>
    <property type="molecule type" value="Genomic_DNA"/>
</dbReference>
<reference evidence="2 3" key="1">
    <citation type="journal article" date="2020" name="Nat. Food">
        <title>A phased Vanilla planifolia genome enables genetic improvement of flavour and production.</title>
        <authorList>
            <person name="Hasing T."/>
            <person name="Tang H."/>
            <person name="Brym M."/>
            <person name="Khazi F."/>
            <person name="Huang T."/>
            <person name="Chambers A.H."/>
        </authorList>
    </citation>
    <scope>NUCLEOTIDE SEQUENCE [LARGE SCALE GENOMIC DNA]</scope>
    <source>
        <tissue evidence="2">Leaf</tissue>
    </source>
</reference>
<organism evidence="2 3">
    <name type="scientific">Vanilla planifolia</name>
    <name type="common">Vanilla</name>
    <dbReference type="NCBI Taxonomy" id="51239"/>
    <lineage>
        <taxon>Eukaryota</taxon>
        <taxon>Viridiplantae</taxon>
        <taxon>Streptophyta</taxon>
        <taxon>Embryophyta</taxon>
        <taxon>Tracheophyta</taxon>
        <taxon>Spermatophyta</taxon>
        <taxon>Magnoliopsida</taxon>
        <taxon>Liliopsida</taxon>
        <taxon>Asparagales</taxon>
        <taxon>Orchidaceae</taxon>
        <taxon>Vanilloideae</taxon>
        <taxon>Vanilleae</taxon>
        <taxon>Vanilla</taxon>
    </lineage>
</organism>
<evidence type="ECO:0000313" key="2">
    <source>
        <dbReference type="EMBL" id="KAG0453430.1"/>
    </source>
</evidence>
<gene>
    <name evidence="2" type="ORF">HPP92_024734</name>
</gene>